<sequence length="328" mass="35764">MVPAHFTDRFPEHLITQIGGTNSLQSRVVGEPAPQVAWYYNDAPLKPSSLIRTSHLGDQVHITFLKLGLDNSGVYAAVASNPAGQDVCRFTLEVQPLSESMVPIQPVSEPPRFLRGPLPWTPANISLQGARIICPGRIDCQEGGGLVRFEVEVNGKPTPELVWFRNHEPIRPNNMQKILTIADNIHVLELEVPTPERDNGTYRCLAMNTAGQAELLFTLNVNPKPPLAPQASRFVQKPPPQLVSPLGQKVVLTALVEGNPVPVISWHNDGKLVPLGFSDGGRIHVNLEGTETSLTIFSFQPEDIGTWQCLAANIAGTATTRTKLSPPE</sequence>
<dbReference type="InterPro" id="IPR003598">
    <property type="entry name" value="Ig_sub2"/>
</dbReference>
<evidence type="ECO:0000256" key="1">
    <source>
        <dbReference type="ARBA" id="ARBA00022729"/>
    </source>
</evidence>
<dbReference type="InterPro" id="IPR013783">
    <property type="entry name" value="Ig-like_fold"/>
</dbReference>
<dbReference type="GO" id="GO:0008046">
    <property type="term" value="F:axon guidance receptor activity"/>
    <property type="evidence" value="ECO:0007669"/>
    <property type="project" value="TreeGrafter"/>
</dbReference>
<dbReference type="InterPro" id="IPR003599">
    <property type="entry name" value="Ig_sub"/>
</dbReference>
<dbReference type="AlphaFoldDB" id="A0A448WAG6"/>
<comment type="caution">
    <text evidence="5">The sequence shown here is derived from an EMBL/GenBank/DDBJ whole genome shotgun (WGS) entry which is preliminary data.</text>
</comment>
<evidence type="ECO:0000313" key="6">
    <source>
        <dbReference type="Proteomes" id="UP000784294"/>
    </source>
</evidence>
<dbReference type="InterPro" id="IPR007110">
    <property type="entry name" value="Ig-like_dom"/>
</dbReference>
<dbReference type="Gene3D" id="2.60.40.10">
    <property type="entry name" value="Immunoglobulins"/>
    <property type="match status" value="3"/>
</dbReference>
<dbReference type="SUPFAM" id="SSF48726">
    <property type="entry name" value="Immunoglobulin"/>
    <property type="match status" value="3"/>
</dbReference>
<dbReference type="GO" id="GO:0007156">
    <property type="term" value="P:homophilic cell adhesion via plasma membrane adhesion molecules"/>
    <property type="evidence" value="ECO:0007669"/>
    <property type="project" value="TreeGrafter"/>
</dbReference>
<dbReference type="InterPro" id="IPR036179">
    <property type="entry name" value="Ig-like_dom_sf"/>
</dbReference>
<keyword evidence="2" id="KW-1015">Disulfide bond</keyword>
<dbReference type="OrthoDB" id="6612025at2759"/>
<evidence type="ECO:0000313" key="5">
    <source>
        <dbReference type="EMBL" id="VEL07050.1"/>
    </source>
</evidence>
<dbReference type="Pfam" id="PF07679">
    <property type="entry name" value="I-set"/>
    <property type="match status" value="3"/>
</dbReference>
<feature type="domain" description="Ig-like" evidence="4">
    <location>
        <begin position="229"/>
        <end position="325"/>
    </location>
</feature>
<dbReference type="GO" id="GO:0005886">
    <property type="term" value="C:plasma membrane"/>
    <property type="evidence" value="ECO:0007669"/>
    <property type="project" value="TreeGrafter"/>
</dbReference>
<evidence type="ECO:0000256" key="3">
    <source>
        <dbReference type="ARBA" id="ARBA00023319"/>
    </source>
</evidence>
<dbReference type="EMBL" id="CAAALY010000913">
    <property type="protein sequence ID" value="VEL07050.1"/>
    <property type="molecule type" value="Genomic_DNA"/>
</dbReference>
<dbReference type="SMART" id="SM00408">
    <property type="entry name" value="IGc2"/>
    <property type="match status" value="3"/>
</dbReference>
<keyword evidence="6" id="KW-1185">Reference proteome</keyword>
<dbReference type="PROSITE" id="PS50835">
    <property type="entry name" value="IG_LIKE"/>
    <property type="match status" value="2"/>
</dbReference>
<dbReference type="InterPro" id="IPR050958">
    <property type="entry name" value="Cell_Adh-Cytoskel_Orgn"/>
</dbReference>
<keyword evidence="3" id="KW-0393">Immunoglobulin domain</keyword>
<keyword evidence="1" id="KW-0732">Signal</keyword>
<evidence type="ECO:0000256" key="2">
    <source>
        <dbReference type="ARBA" id="ARBA00023157"/>
    </source>
</evidence>
<dbReference type="PANTHER" id="PTHR45080:SF8">
    <property type="entry name" value="IG-LIKE DOMAIN-CONTAINING PROTEIN"/>
    <property type="match status" value="1"/>
</dbReference>
<dbReference type="SMART" id="SM00409">
    <property type="entry name" value="IG"/>
    <property type="match status" value="3"/>
</dbReference>
<dbReference type="InterPro" id="IPR013098">
    <property type="entry name" value="Ig_I-set"/>
</dbReference>
<feature type="domain" description="Ig-like" evidence="4">
    <location>
        <begin position="111"/>
        <end position="220"/>
    </location>
</feature>
<gene>
    <name evidence="5" type="ORF">PXEA_LOCUS490</name>
</gene>
<proteinExistence type="predicted"/>
<evidence type="ECO:0000259" key="4">
    <source>
        <dbReference type="PROSITE" id="PS50835"/>
    </source>
</evidence>
<accession>A0A448WAG6</accession>
<dbReference type="GO" id="GO:0030424">
    <property type="term" value="C:axon"/>
    <property type="evidence" value="ECO:0007669"/>
    <property type="project" value="TreeGrafter"/>
</dbReference>
<protein>
    <recommendedName>
        <fullName evidence="4">Ig-like domain-containing protein</fullName>
    </recommendedName>
</protein>
<dbReference type="Proteomes" id="UP000784294">
    <property type="component" value="Unassembled WGS sequence"/>
</dbReference>
<dbReference type="GO" id="GO:0043025">
    <property type="term" value="C:neuronal cell body"/>
    <property type="evidence" value="ECO:0007669"/>
    <property type="project" value="TreeGrafter"/>
</dbReference>
<dbReference type="PANTHER" id="PTHR45080">
    <property type="entry name" value="CONTACTIN 5"/>
    <property type="match status" value="1"/>
</dbReference>
<dbReference type="FunFam" id="2.60.40.10:FF:000032">
    <property type="entry name" value="palladin isoform X1"/>
    <property type="match status" value="1"/>
</dbReference>
<organism evidence="5 6">
    <name type="scientific">Protopolystoma xenopodis</name>
    <dbReference type="NCBI Taxonomy" id="117903"/>
    <lineage>
        <taxon>Eukaryota</taxon>
        <taxon>Metazoa</taxon>
        <taxon>Spiralia</taxon>
        <taxon>Lophotrochozoa</taxon>
        <taxon>Platyhelminthes</taxon>
        <taxon>Monogenea</taxon>
        <taxon>Polyopisthocotylea</taxon>
        <taxon>Polystomatidea</taxon>
        <taxon>Polystomatidae</taxon>
        <taxon>Protopolystoma</taxon>
    </lineage>
</organism>
<name>A0A448WAG6_9PLAT</name>
<reference evidence="5" key="1">
    <citation type="submission" date="2018-11" db="EMBL/GenBank/DDBJ databases">
        <authorList>
            <consortium name="Pathogen Informatics"/>
        </authorList>
    </citation>
    <scope>NUCLEOTIDE SEQUENCE</scope>
</reference>
<dbReference type="GO" id="GO:0050808">
    <property type="term" value="P:synapse organization"/>
    <property type="evidence" value="ECO:0007669"/>
    <property type="project" value="TreeGrafter"/>
</dbReference>